<sequence>MSNTTPNTTQSPAGTNGSNSAATTQQTLGLPVYNGLRLETYFLFIYGEDVIHHAMDTGDLAEIDEEDREMFKRWLNGEYDEVDV</sequence>
<gene>
    <name evidence="2" type="ORF">RHOBADRAFT_42243</name>
</gene>
<dbReference type="Proteomes" id="UP000053890">
    <property type="component" value="Unassembled WGS sequence"/>
</dbReference>
<protein>
    <submittedName>
        <fullName evidence="2">Uncharacterized protein</fullName>
    </submittedName>
</protein>
<dbReference type="RefSeq" id="XP_018273079.1">
    <property type="nucleotide sequence ID" value="XM_018414030.1"/>
</dbReference>
<evidence type="ECO:0000313" key="3">
    <source>
        <dbReference type="Proteomes" id="UP000053890"/>
    </source>
</evidence>
<evidence type="ECO:0000256" key="1">
    <source>
        <dbReference type="SAM" id="MobiDB-lite"/>
    </source>
</evidence>
<proteinExistence type="predicted"/>
<dbReference type="EMBL" id="KQ474075">
    <property type="protein sequence ID" value="KPV77030.1"/>
    <property type="molecule type" value="Genomic_DNA"/>
</dbReference>
<reference evidence="2 3" key="1">
    <citation type="journal article" date="2015" name="Front. Microbiol.">
        <title>Genome sequence of the plant growth promoting endophytic yeast Rhodotorula graminis WP1.</title>
        <authorList>
            <person name="Firrincieli A."/>
            <person name="Otillar R."/>
            <person name="Salamov A."/>
            <person name="Schmutz J."/>
            <person name="Khan Z."/>
            <person name="Redman R.S."/>
            <person name="Fleck N.D."/>
            <person name="Lindquist E."/>
            <person name="Grigoriev I.V."/>
            <person name="Doty S.L."/>
        </authorList>
    </citation>
    <scope>NUCLEOTIDE SEQUENCE [LARGE SCALE GENOMIC DNA]</scope>
    <source>
        <strain evidence="2 3">WP1</strain>
    </source>
</reference>
<organism evidence="2 3">
    <name type="scientific">Rhodotorula graminis (strain WP1)</name>
    <dbReference type="NCBI Taxonomy" id="578459"/>
    <lineage>
        <taxon>Eukaryota</taxon>
        <taxon>Fungi</taxon>
        <taxon>Dikarya</taxon>
        <taxon>Basidiomycota</taxon>
        <taxon>Pucciniomycotina</taxon>
        <taxon>Microbotryomycetes</taxon>
        <taxon>Sporidiobolales</taxon>
        <taxon>Sporidiobolaceae</taxon>
        <taxon>Rhodotorula</taxon>
    </lineage>
</organism>
<dbReference type="GeneID" id="28974478"/>
<evidence type="ECO:0000313" key="2">
    <source>
        <dbReference type="EMBL" id="KPV77030.1"/>
    </source>
</evidence>
<accession>A0A194S985</accession>
<name>A0A194S985_RHOGW</name>
<feature type="region of interest" description="Disordered" evidence="1">
    <location>
        <begin position="1"/>
        <end position="25"/>
    </location>
</feature>
<dbReference type="AlphaFoldDB" id="A0A194S985"/>
<keyword evidence="3" id="KW-1185">Reference proteome</keyword>